<keyword evidence="2 9" id="KW-0963">Cytoplasm</keyword>
<evidence type="ECO:0000256" key="5">
    <source>
        <dbReference type="ARBA" id="ARBA00022741"/>
    </source>
</evidence>
<dbReference type="EMBL" id="CP007142">
    <property type="protein sequence ID" value="AJQ94647.1"/>
    <property type="molecule type" value="Genomic_DNA"/>
</dbReference>
<evidence type="ECO:0000313" key="12">
    <source>
        <dbReference type="Proteomes" id="UP000032266"/>
    </source>
</evidence>
<dbReference type="PIRSF" id="PIRSF000722">
    <property type="entry name" value="Acetate_prop_kin"/>
    <property type="match status" value="1"/>
</dbReference>
<keyword evidence="4 9" id="KW-0479">Metal-binding</keyword>
<dbReference type="OrthoDB" id="9802453at2"/>
<dbReference type="PANTHER" id="PTHR21060:SF21">
    <property type="entry name" value="ACETATE KINASE"/>
    <property type="match status" value="1"/>
</dbReference>
<dbReference type="KEGG" id="gsn:YC6258_02609"/>
<dbReference type="EC" id="2.7.2.1" evidence="9"/>
<keyword evidence="6 9" id="KW-0418">Kinase</keyword>
<feature type="binding site" evidence="9">
    <location>
        <begin position="328"/>
        <end position="332"/>
    </location>
    <ligand>
        <name>ATP</name>
        <dbReference type="ChEBI" id="CHEBI:30616"/>
    </ligand>
</feature>
<feature type="site" description="Transition state stabilizer" evidence="9">
    <location>
        <position position="238"/>
    </location>
</feature>
<dbReference type="HOGENOM" id="CLU_020352_0_1_6"/>
<comment type="function">
    <text evidence="9">Catalyzes the formation of acetyl phosphate from acetate and ATP. Can also catalyze the reverse reaction.</text>
</comment>
<dbReference type="HAMAP" id="MF_00020">
    <property type="entry name" value="Acetate_kinase"/>
    <property type="match status" value="1"/>
</dbReference>
<dbReference type="AlphaFoldDB" id="A0A0C5VJ00"/>
<evidence type="ECO:0000256" key="10">
    <source>
        <dbReference type="RuleBase" id="RU003835"/>
    </source>
</evidence>
<dbReference type="GO" id="GO:0000287">
    <property type="term" value="F:magnesium ion binding"/>
    <property type="evidence" value="ECO:0007669"/>
    <property type="project" value="UniProtKB-UniRule"/>
</dbReference>
<feature type="active site" description="Proton donor/acceptor" evidence="9">
    <location>
        <position position="145"/>
    </location>
</feature>
<evidence type="ECO:0000256" key="2">
    <source>
        <dbReference type="ARBA" id="ARBA00022490"/>
    </source>
</evidence>
<dbReference type="InterPro" id="IPR043129">
    <property type="entry name" value="ATPase_NBD"/>
</dbReference>
<dbReference type="Proteomes" id="UP000032266">
    <property type="component" value="Chromosome"/>
</dbReference>
<keyword evidence="5 9" id="KW-0547">Nucleotide-binding</keyword>
<dbReference type="STRING" id="1445510.YC6258_02609"/>
<dbReference type="SUPFAM" id="SSF53067">
    <property type="entry name" value="Actin-like ATPase domain"/>
    <property type="match status" value="2"/>
</dbReference>
<evidence type="ECO:0000256" key="4">
    <source>
        <dbReference type="ARBA" id="ARBA00022723"/>
    </source>
</evidence>
<dbReference type="GO" id="GO:0006083">
    <property type="term" value="P:acetate metabolic process"/>
    <property type="evidence" value="ECO:0007669"/>
    <property type="project" value="TreeGrafter"/>
</dbReference>
<dbReference type="RefSeq" id="WP_044617142.1">
    <property type="nucleotide sequence ID" value="NZ_CP007142.1"/>
</dbReference>
<feature type="binding site" evidence="9">
    <location>
        <position position="88"/>
    </location>
    <ligand>
        <name>substrate</name>
    </ligand>
</feature>
<reference evidence="11 12" key="1">
    <citation type="submission" date="2014-01" db="EMBL/GenBank/DDBJ databases">
        <title>Full genme sequencing of cellulolytic bacterium Gynuella sunshinyii YC6258T gen. nov., sp. nov.</title>
        <authorList>
            <person name="Khan H."/>
            <person name="Chung E.J."/>
            <person name="Chung Y.R."/>
        </authorList>
    </citation>
    <scope>NUCLEOTIDE SEQUENCE [LARGE SCALE GENOMIC DNA]</scope>
    <source>
        <strain evidence="11 12">YC6258</strain>
    </source>
</reference>
<comment type="similarity">
    <text evidence="1 9 10">Belongs to the acetokinase family.</text>
</comment>
<keyword evidence="12" id="KW-1185">Reference proteome</keyword>
<evidence type="ECO:0000313" key="11">
    <source>
        <dbReference type="EMBL" id="AJQ94647.1"/>
    </source>
</evidence>
<feature type="site" description="Transition state stabilizer" evidence="9">
    <location>
        <position position="177"/>
    </location>
</feature>
<comment type="cofactor">
    <cofactor evidence="9">
        <name>Mg(2+)</name>
        <dbReference type="ChEBI" id="CHEBI:18420"/>
    </cofactor>
    <cofactor evidence="9">
        <name>Mn(2+)</name>
        <dbReference type="ChEBI" id="CHEBI:29035"/>
    </cofactor>
    <text evidence="9">Mg(2+). Can also accept Mn(2+).</text>
</comment>
<protein>
    <recommendedName>
        <fullName evidence="9">Acetate kinase</fullName>
        <ecNumber evidence="9">2.7.2.1</ecNumber>
    </recommendedName>
    <alternativeName>
        <fullName evidence="9">Acetokinase</fullName>
    </alternativeName>
</protein>
<dbReference type="InterPro" id="IPR004372">
    <property type="entry name" value="Ac/propionate_kinase"/>
</dbReference>
<dbReference type="InterPro" id="IPR000890">
    <property type="entry name" value="Aliphatic_acid_kin_short-chain"/>
</dbReference>
<comment type="pathway">
    <text evidence="9">Metabolic intermediate biosynthesis; acetyl-CoA biosynthesis; acetyl-CoA from acetate: step 1/2.</text>
</comment>
<name>A0A0C5VJ00_9GAMM</name>
<dbReference type="Pfam" id="PF00871">
    <property type="entry name" value="Acetate_kinase"/>
    <property type="match status" value="1"/>
</dbReference>
<keyword evidence="7 9" id="KW-0067">ATP-binding</keyword>
<comment type="subcellular location">
    <subcellularLocation>
        <location evidence="9">Cytoplasm</location>
    </subcellularLocation>
</comment>
<feature type="binding site" evidence="9">
    <location>
        <position position="9"/>
    </location>
    <ligand>
        <name>Mg(2+)</name>
        <dbReference type="ChEBI" id="CHEBI:18420"/>
    </ligand>
</feature>
<dbReference type="GO" id="GO:0005524">
    <property type="term" value="F:ATP binding"/>
    <property type="evidence" value="ECO:0007669"/>
    <property type="project" value="UniProtKB-KW"/>
</dbReference>
<dbReference type="GO" id="GO:0005829">
    <property type="term" value="C:cytosol"/>
    <property type="evidence" value="ECO:0007669"/>
    <property type="project" value="TreeGrafter"/>
</dbReference>
<evidence type="ECO:0000256" key="8">
    <source>
        <dbReference type="ARBA" id="ARBA00022842"/>
    </source>
</evidence>
<evidence type="ECO:0000256" key="6">
    <source>
        <dbReference type="ARBA" id="ARBA00022777"/>
    </source>
</evidence>
<sequence length="395" mass="42731">MSQQVLVFNSGSSSFKFSIFNAESHDLLLSGIAERLGQVDAEITFKTQTSKTTKQIPSADHETAISTLCNSLADFGLSFEDVAVVGHRVVNGGEAFSDSIVVTPENLSKLEQYNDFAPLHNPAAVLGIKVISTLFPALPQVMVFDTAFHQTLAPKAYLYPIPYYLYKDHSIRRYGAHGTSHRYVVNEAVQQLGLDPNDHQVISAHLGNGCSAAAVINGHCVDTTMGLTPLEGLMMGTRSGDVDPSLHQFLAKKMSWSIEQITNMLNKESGLLGLSGISNDMRTLVEARDSGNQQAGLAIDVFCFRLARQIAGLAASLTRLDALIFTGGIGENSEPVRAQALKNLAILGFEAEPEYNQKNGKQSNGLITKADSTPAIVIQTNEELMIAMDCLRLTK</sequence>
<feature type="binding site" evidence="9">
    <location>
        <begin position="205"/>
        <end position="209"/>
    </location>
    <ligand>
        <name>ATP</name>
        <dbReference type="ChEBI" id="CHEBI:30616"/>
    </ligand>
</feature>
<keyword evidence="8 9" id="KW-0460">Magnesium</keyword>
<dbReference type="PATRIC" id="fig|1445510.3.peg.2562"/>
<feature type="binding site" evidence="9">
    <location>
        <position position="16"/>
    </location>
    <ligand>
        <name>ATP</name>
        <dbReference type="ChEBI" id="CHEBI:30616"/>
    </ligand>
</feature>
<dbReference type="Gene3D" id="3.30.420.40">
    <property type="match status" value="2"/>
</dbReference>
<dbReference type="PRINTS" id="PR00471">
    <property type="entry name" value="ACETATEKNASE"/>
</dbReference>
<evidence type="ECO:0000256" key="3">
    <source>
        <dbReference type="ARBA" id="ARBA00022679"/>
    </source>
</evidence>
<feature type="binding site" evidence="9">
    <location>
        <begin position="280"/>
        <end position="282"/>
    </location>
    <ligand>
        <name>ATP</name>
        <dbReference type="ChEBI" id="CHEBI:30616"/>
    </ligand>
</feature>
<organism evidence="11 12">
    <name type="scientific">Gynuella sunshinyii YC6258</name>
    <dbReference type="NCBI Taxonomy" id="1445510"/>
    <lineage>
        <taxon>Bacteria</taxon>
        <taxon>Pseudomonadati</taxon>
        <taxon>Pseudomonadota</taxon>
        <taxon>Gammaproteobacteria</taxon>
        <taxon>Oceanospirillales</taxon>
        <taxon>Saccharospirillaceae</taxon>
        <taxon>Gynuella</taxon>
    </lineage>
</organism>
<comment type="catalytic activity">
    <reaction evidence="9">
        <text>acetate + ATP = acetyl phosphate + ADP</text>
        <dbReference type="Rhea" id="RHEA:11352"/>
        <dbReference type="ChEBI" id="CHEBI:22191"/>
        <dbReference type="ChEBI" id="CHEBI:30089"/>
        <dbReference type="ChEBI" id="CHEBI:30616"/>
        <dbReference type="ChEBI" id="CHEBI:456216"/>
        <dbReference type="EC" id="2.7.2.1"/>
    </reaction>
</comment>
<dbReference type="CDD" id="cd24010">
    <property type="entry name" value="ASKHA_NBD_AcK_PK"/>
    <property type="match status" value="1"/>
</dbReference>
<dbReference type="GO" id="GO:0008776">
    <property type="term" value="F:acetate kinase activity"/>
    <property type="evidence" value="ECO:0007669"/>
    <property type="project" value="UniProtKB-UniRule"/>
</dbReference>
<evidence type="ECO:0000256" key="9">
    <source>
        <dbReference type="HAMAP-Rule" id="MF_00020"/>
    </source>
</evidence>
<evidence type="ECO:0000256" key="7">
    <source>
        <dbReference type="ARBA" id="ARBA00022840"/>
    </source>
</evidence>
<dbReference type="UniPathway" id="UPA00340">
    <property type="reaction ID" value="UER00458"/>
</dbReference>
<dbReference type="GO" id="GO:0006085">
    <property type="term" value="P:acetyl-CoA biosynthetic process"/>
    <property type="evidence" value="ECO:0007669"/>
    <property type="project" value="UniProtKB-UniRule"/>
</dbReference>
<evidence type="ECO:0000256" key="1">
    <source>
        <dbReference type="ARBA" id="ARBA00008748"/>
    </source>
</evidence>
<proteinExistence type="inferred from homology"/>
<comment type="subunit">
    <text evidence="9">Homodimer.</text>
</comment>
<dbReference type="InterPro" id="IPR023865">
    <property type="entry name" value="Aliphatic_acid_kinase_CS"/>
</dbReference>
<dbReference type="PANTHER" id="PTHR21060">
    <property type="entry name" value="ACETATE KINASE"/>
    <property type="match status" value="1"/>
</dbReference>
<dbReference type="PROSITE" id="PS01076">
    <property type="entry name" value="ACETATE_KINASE_2"/>
    <property type="match status" value="1"/>
</dbReference>
<dbReference type="NCBIfam" id="TIGR00016">
    <property type="entry name" value="ackA"/>
    <property type="match status" value="1"/>
</dbReference>
<accession>A0A0C5VJ00</accession>
<feature type="binding site" evidence="9">
    <location>
        <position position="382"/>
    </location>
    <ligand>
        <name>Mg(2+)</name>
        <dbReference type="ChEBI" id="CHEBI:18420"/>
    </ligand>
</feature>
<gene>
    <name evidence="9" type="primary">ackA</name>
    <name evidence="11" type="ORF">YC6258_02609</name>
</gene>
<keyword evidence="3 9" id="KW-0808">Transferase</keyword>